<dbReference type="EMBL" id="JH159151">
    <property type="protein sequence ID" value="EGZ30092.1"/>
    <property type="molecule type" value="Genomic_DNA"/>
</dbReference>
<reference evidence="2" key="2">
    <citation type="submission" date="2011-09" db="EMBL/GenBank/DDBJ databases">
        <authorList>
            <consortium name="US DOE Joint Genome Institute (JGI-PGF)"/>
            <person name="Aerts A."/>
            <person name="Grimwood J."/>
            <person name="Schmutz J."/>
            <person name="Lucas S."/>
            <person name="Hammon N."/>
            <person name="Glavina del Rio T."/>
            <person name="Dalin E."/>
            <person name="Tice H."/>
            <person name="Pitluck S."/>
            <person name="Dehal P."/>
            <person name="Chapman J."/>
            <person name="Putman N.H."/>
            <person name="Salamov A.A."/>
            <person name="Terry A."/>
            <person name="Rokhsar D.S."/>
            <person name="Boore J.L."/>
            <person name="Tripathy S."/>
            <person name="Tyler B.M."/>
            <person name="Grigoriev I.V."/>
        </authorList>
    </citation>
    <scope>NUCLEOTIDE SEQUENCE</scope>
    <source>
        <strain evidence="2">P6497</strain>
    </source>
</reference>
<proteinExistence type="predicted"/>
<sequence>MLPKLTQKRGVKFVPTEIEPAFVTARRNALLELKSIDAIRISCFGKGSSYTIEVFADSPHSRLTTNTTSTTSSASTDAPTTQDGACSRRPTVRIESDLGEFVDLRDKVYNSMFEAHYKGYCKFCLRVLGVVVEGVDPGGVFFTLFGQDRVVRKLTKFMEDLLARTVGHASANTQGCCSAQILVPQIVHAFLFTPQPPTASEAA</sequence>
<dbReference type="AlphaFoldDB" id="G4YQG8"/>
<dbReference type="Proteomes" id="UP000002640">
    <property type="component" value="Unassembled WGS sequence"/>
</dbReference>
<dbReference type="EMBL" id="JH159151">
    <property type="protein sequence ID" value="EGZ30093.1"/>
    <property type="molecule type" value="Genomic_DNA"/>
</dbReference>
<accession>G4YQG8</accession>
<feature type="compositionally biased region" description="Low complexity" evidence="1">
    <location>
        <begin position="64"/>
        <end position="81"/>
    </location>
</feature>
<feature type="region of interest" description="Disordered" evidence="1">
    <location>
        <begin position="62"/>
        <end position="86"/>
    </location>
</feature>
<dbReference type="RefSeq" id="XP_009517367.1">
    <property type="nucleotide sequence ID" value="XM_009519072.1"/>
</dbReference>
<evidence type="ECO:0000313" key="3">
    <source>
        <dbReference type="EMBL" id="EGZ30093.1"/>
    </source>
</evidence>
<dbReference type="KEGG" id="psoj:PHYSODRAFT_294990"/>
<gene>
    <name evidence="3" type="ORF">PHYSODRAFT_294990</name>
    <name evidence="2" type="ORF">PHYSODRAFT_470209</name>
</gene>
<dbReference type="InParanoid" id="G4YQG8"/>
<name>G4YQG8_PHYSP</name>
<evidence type="ECO:0000313" key="2">
    <source>
        <dbReference type="EMBL" id="EGZ30092.1"/>
    </source>
</evidence>
<dbReference type="KEGG" id="psoj:PHYSODRAFT_470209"/>
<evidence type="ECO:0000256" key="1">
    <source>
        <dbReference type="SAM" id="MobiDB-lite"/>
    </source>
</evidence>
<dbReference type="GeneID" id="20641190"/>
<organism evidence="4">
    <name type="scientific">Phytophthora sojae (strain P6497)</name>
    <name type="common">Soybean stem and root rot agent</name>
    <name type="synonym">Phytophthora megasperma f. sp. glycines</name>
    <dbReference type="NCBI Taxonomy" id="1094619"/>
    <lineage>
        <taxon>Eukaryota</taxon>
        <taxon>Sar</taxon>
        <taxon>Stramenopiles</taxon>
        <taxon>Oomycota</taxon>
        <taxon>Peronosporomycetes</taxon>
        <taxon>Peronosporales</taxon>
        <taxon>Peronosporaceae</taxon>
        <taxon>Phytophthora</taxon>
    </lineage>
</organism>
<reference evidence="2 4" key="1">
    <citation type="journal article" date="2006" name="Science">
        <title>Phytophthora genome sequences uncover evolutionary origins and mechanisms of pathogenesis.</title>
        <authorList>
            <person name="Tyler B.M."/>
            <person name="Tripathy S."/>
            <person name="Zhang X."/>
            <person name="Dehal P."/>
            <person name="Jiang R.H."/>
            <person name="Aerts A."/>
            <person name="Arredondo F.D."/>
            <person name="Baxter L."/>
            <person name="Bensasson D."/>
            <person name="Beynon J.L."/>
            <person name="Chapman J."/>
            <person name="Damasceno C.M."/>
            <person name="Dorrance A.E."/>
            <person name="Dou D."/>
            <person name="Dickerman A.W."/>
            <person name="Dubchak I.L."/>
            <person name="Garbelotto M."/>
            <person name="Gijzen M."/>
            <person name="Gordon S.G."/>
            <person name="Govers F."/>
            <person name="Grunwald N.J."/>
            <person name="Huang W."/>
            <person name="Ivors K.L."/>
            <person name="Jones R.W."/>
            <person name="Kamoun S."/>
            <person name="Krampis K."/>
            <person name="Lamour K.H."/>
            <person name="Lee M.K."/>
            <person name="McDonald W.H."/>
            <person name="Medina M."/>
            <person name="Meijer H.J."/>
            <person name="Nordberg E.K."/>
            <person name="Maclean D.J."/>
            <person name="Ospina-Giraldo M.D."/>
            <person name="Morris P.F."/>
            <person name="Phuntumart V."/>
            <person name="Putnam N.H."/>
            <person name="Rash S."/>
            <person name="Rose J.K."/>
            <person name="Sakihama Y."/>
            <person name="Salamov A.A."/>
            <person name="Savidor A."/>
            <person name="Scheuring C.F."/>
            <person name="Smith B.M."/>
            <person name="Sobral B.W."/>
            <person name="Terry A."/>
            <person name="Torto-Alalibo T.A."/>
            <person name="Win J."/>
            <person name="Xu Z."/>
            <person name="Zhang H."/>
            <person name="Grigoriev I.V."/>
            <person name="Rokhsar D.S."/>
            <person name="Boore J.L."/>
        </authorList>
    </citation>
    <scope>NUCLEOTIDE SEQUENCE [LARGE SCALE GENOMIC DNA]</scope>
    <source>
        <strain evidence="2 4">P6497</strain>
    </source>
</reference>
<keyword evidence="4" id="KW-1185">Reference proteome</keyword>
<dbReference type="OMA" id="MRYAVEV"/>
<dbReference type="GeneID" id="20653921"/>
<dbReference type="RefSeq" id="XP_009517368.1">
    <property type="nucleotide sequence ID" value="XM_009519073.1"/>
</dbReference>
<protein>
    <submittedName>
        <fullName evidence="2">Uncharacterized protein</fullName>
    </submittedName>
</protein>
<evidence type="ECO:0000313" key="4">
    <source>
        <dbReference type="Proteomes" id="UP000002640"/>
    </source>
</evidence>